<gene>
    <name evidence="2" type="ORF">dnm_015340</name>
</gene>
<keyword evidence="3" id="KW-1185">Reference proteome</keyword>
<dbReference type="InterPro" id="IPR000595">
    <property type="entry name" value="cNMP-bd_dom"/>
</dbReference>
<dbReference type="PROSITE" id="PS50042">
    <property type="entry name" value="CNMP_BINDING_3"/>
    <property type="match status" value="1"/>
</dbReference>
<protein>
    <submittedName>
        <fullName evidence="2">Cyclic nucleotide-binding domain-containing protein</fullName>
    </submittedName>
</protein>
<evidence type="ECO:0000313" key="3">
    <source>
        <dbReference type="Proteomes" id="UP000663722"/>
    </source>
</evidence>
<dbReference type="InterPro" id="IPR014710">
    <property type="entry name" value="RmlC-like_jellyroll"/>
</dbReference>
<proteinExistence type="predicted"/>
<evidence type="ECO:0000259" key="1">
    <source>
        <dbReference type="PROSITE" id="PS50042"/>
    </source>
</evidence>
<dbReference type="SUPFAM" id="SSF51206">
    <property type="entry name" value="cAMP-binding domain-like"/>
    <property type="match status" value="1"/>
</dbReference>
<sequence>MIESEYLKDNVQNIQKIMAIPPLRRFETKILKQLLKLSKIREYGHGELIINEGDTDPWIYFLLSGKVRVEKEGIEIGILDNKGEIFGEMRILDGLTRSASVYAEGKTDCLAVDTSAATNRLTSDERAGILLLLYSIFTEYIAIRLCLVNDELIQAKEEVRKLKEKNK</sequence>
<dbReference type="RefSeq" id="WP_207681546.1">
    <property type="nucleotide sequence ID" value="NZ_CP061800.1"/>
</dbReference>
<evidence type="ECO:0000313" key="2">
    <source>
        <dbReference type="EMBL" id="QTA85523.1"/>
    </source>
</evidence>
<dbReference type="SMART" id="SM00100">
    <property type="entry name" value="cNMP"/>
    <property type="match status" value="1"/>
</dbReference>
<feature type="domain" description="Cyclic nucleotide-binding" evidence="1">
    <location>
        <begin position="22"/>
        <end position="113"/>
    </location>
</feature>
<dbReference type="Pfam" id="PF00027">
    <property type="entry name" value="cNMP_binding"/>
    <property type="match status" value="1"/>
</dbReference>
<dbReference type="InterPro" id="IPR018490">
    <property type="entry name" value="cNMP-bd_dom_sf"/>
</dbReference>
<dbReference type="Gene3D" id="2.60.120.10">
    <property type="entry name" value="Jelly Rolls"/>
    <property type="match status" value="1"/>
</dbReference>
<reference evidence="2" key="1">
    <citation type="journal article" date="2021" name="Microb. Physiol.">
        <title>Proteogenomic Insights into the Physiology of Marine, Sulfate-Reducing, Filamentous Desulfonema limicola and Desulfonema magnum.</title>
        <authorList>
            <person name="Schnaars V."/>
            <person name="Wohlbrand L."/>
            <person name="Scheve S."/>
            <person name="Hinrichs C."/>
            <person name="Reinhardt R."/>
            <person name="Rabus R."/>
        </authorList>
    </citation>
    <scope>NUCLEOTIDE SEQUENCE</scope>
    <source>
        <strain evidence="2">4be13</strain>
    </source>
</reference>
<accession>A0A975BHR6</accession>
<dbReference type="KEGG" id="dmm:dnm_015340"/>
<dbReference type="AlphaFoldDB" id="A0A975BHR6"/>
<dbReference type="PANTHER" id="PTHR23011:SF28">
    <property type="entry name" value="CYCLIC NUCLEOTIDE-BINDING DOMAIN CONTAINING PROTEIN"/>
    <property type="match status" value="1"/>
</dbReference>
<dbReference type="PANTHER" id="PTHR23011">
    <property type="entry name" value="CYCLIC NUCLEOTIDE-BINDING DOMAIN CONTAINING PROTEIN"/>
    <property type="match status" value="1"/>
</dbReference>
<dbReference type="EMBL" id="CP061800">
    <property type="protein sequence ID" value="QTA85523.1"/>
    <property type="molecule type" value="Genomic_DNA"/>
</dbReference>
<dbReference type="CDD" id="cd00038">
    <property type="entry name" value="CAP_ED"/>
    <property type="match status" value="1"/>
</dbReference>
<name>A0A975BHR6_9BACT</name>
<organism evidence="2 3">
    <name type="scientific">Desulfonema magnum</name>
    <dbReference type="NCBI Taxonomy" id="45655"/>
    <lineage>
        <taxon>Bacteria</taxon>
        <taxon>Pseudomonadati</taxon>
        <taxon>Thermodesulfobacteriota</taxon>
        <taxon>Desulfobacteria</taxon>
        <taxon>Desulfobacterales</taxon>
        <taxon>Desulfococcaceae</taxon>
        <taxon>Desulfonema</taxon>
    </lineage>
</organism>
<dbReference type="Proteomes" id="UP000663722">
    <property type="component" value="Chromosome"/>
</dbReference>